<feature type="binding site" evidence="6">
    <location>
        <position position="446"/>
    </location>
    <ligand>
        <name>Mn(2+)</name>
        <dbReference type="ChEBI" id="CHEBI:29035"/>
    </ligand>
</feature>
<comment type="caution">
    <text evidence="10">The sequence shown here is derived from an EMBL/GenBank/DDBJ whole genome shotgun (WGS) entry which is preliminary data.</text>
</comment>
<evidence type="ECO:0000259" key="7">
    <source>
        <dbReference type="Pfam" id="PF02610"/>
    </source>
</evidence>
<dbReference type="GO" id="GO:0008733">
    <property type="term" value="F:L-arabinose isomerase activity"/>
    <property type="evidence" value="ECO:0007669"/>
    <property type="project" value="UniProtKB-EC"/>
</dbReference>
<dbReference type="PANTHER" id="PTHR38464:SF1">
    <property type="entry name" value="L-ARABINOSE ISOMERASE"/>
    <property type="match status" value="1"/>
</dbReference>
<name>A0ABT8RSE3_9FLAO</name>
<dbReference type="InterPro" id="IPR004216">
    <property type="entry name" value="Fuc/Ara_isomerase_C"/>
</dbReference>
<dbReference type="NCBIfam" id="NF002795">
    <property type="entry name" value="PRK02929.1"/>
    <property type="match status" value="1"/>
</dbReference>
<dbReference type="RefSeq" id="WP_304436624.1">
    <property type="nucleotide sequence ID" value="NZ_JAUKUC010000001.1"/>
</dbReference>
<dbReference type="Proteomes" id="UP001168579">
    <property type="component" value="Unassembled WGS sequence"/>
</dbReference>
<comment type="pathway">
    <text evidence="6">Carbohydrate degradation; L-arabinose degradation via L-ribulose; D-xylulose 5-phosphate from L-arabinose (bacterial route): step 1/3.</text>
</comment>
<evidence type="ECO:0000256" key="2">
    <source>
        <dbReference type="ARBA" id="ARBA00022935"/>
    </source>
</evidence>
<evidence type="ECO:0000259" key="9">
    <source>
        <dbReference type="Pfam" id="PF24856"/>
    </source>
</evidence>
<dbReference type="Pfam" id="PF11762">
    <property type="entry name" value="Arabinose_Iso_C"/>
    <property type="match status" value="1"/>
</dbReference>
<keyword evidence="4 6" id="KW-0413">Isomerase</keyword>
<feature type="domain" description="L-arabinose isomerase central" evidence="9">
    <location>
        <begin position="175"/>
        <end position="321"/>
    </location>
</feature>
<dbReference type="SUPFAM" id="SSF50443">
    <property type="entry name" value="FucI/AraA C-terminal domain-like"/>
    <property type="match status" value="1"/>
</dbReference>
<feature type="binding site" evidence="6">
    <location>
        <position position="303"/>
    </location>
    <ligand>
        <name>Mn(2+)</name>
        <dbReference type="ChEBI" id="CHEBI:29035"/>
    </ligand>
</feature>
<feature type="domain" description="L-arabinose isomerase N-terminal" evidence="7">
    <location>
        <begin position="5"/>
        <end position="170"/>
    </location>
</feature>
<dbReference type="EC" id="5.3.1.4" evidence="6"/>
<dbReference type="Gene3D" id="3.40.50.10940">
    <property type="match status" value="1"/>
</dbReference>
<dbReference type="InterPro" id="IPR055389">
    <property type="entry name" value="AraA_N"/>
</dbReference>
<evidence type="ECO:0000256" key="6">
    <source>
        <dbReference type="HAMAP-Rule" id="MF_00519"/>
    </source>
</evidence>
<accession>A0ABT8RSE3</accession>
<dbReference type="Pfam" id="PF24856">
    <property type="entry name" value="AraA_central"/>
    <property type="match status" value="1"/>
</dbReference>
<dbReference type="InterPro" id="IPR038583">
    <property type="entry name" value="AraA_N_sf"/>
</dbReference>
<feature type="domain" description="L-arabinose isomerase C-terminal" evidence="8">
    <location>
        <begin position="325"/>
        <end position="468"/>
    </location>
</feature>
<keyword evidence="1 6" id="KW-0479">Metal-binding</keyword>
<evidence type="ECO:0000259" key="8">
    <source>
        <dbReference type="Pfam" id="PF11762"/>
    </source>
</evidence>
<reference evidence="10" key="1">
    <citation type="journal article" date="2014" name="Int. J. Syst. Evol. Microbiol.">
        <title>Complete genome of a new Firmicutes species belonging to the dominant human colonic microbiota ('Ruminococcus bicirculans') reveals two chromosomes and a selective capacity to utilize plant glucans.</title>
        <authorList>
            <consortium name="NISC Comparative Sequencing Program"/>
            <person name="Wegmann U."/>
            <person name="Louis P."/>
            <person name="Goesmann A."/>
            <person name="Henrissat B."/>
            <person name="Duncan S.H."/>
            <person name="Flint H.J."/>
        </authorList>
    </citation>
    <scope>NUCLEOTIDE SEQUENCE</scope>
    <source>
        <strain evidence="10">CECT 8869</strain>
    </source>
</reference>
<dbReference type="Pfam" id="PF02610">
    <property type="entry name" value="AraA_N"/>
    <property type="match status" value="1"/>
</dbReference>
<gene>
    <name evidence="6 10" type="primary">araA</name>
    <name evidence="10" type="ORF">Q2T41_14375</name>
</gene>
<comment type="function">
    <text evidence="6">Catalyzes the conversion of L-arabinose to L-ribulose.</text>
</comment>
<keyword evidence="11" id="KW-1185">Reference proteome</keyword>
<dbReference type="InterPro" id="IPR024664">
    <property type="entry name" value="Ara_Isoase_C"/>
</dbReference>
<comment type="cofactor">
    <cofactor evidence="6">
        <name>Mn(2+)</name>
        <dbReference type="ChEBI" id="CHEBI:29035"/>
    </cofactor>
    <text evidence="6">Binds 1 Mn(2+) ion per subunit.</text>
</comment>
<dbReference type="HAMAP" id="MF_00519">
    <property type="entry name" value="Arabinose_Isome"/>
    <property type="match status" value="1"/>
</dbReference>
<sequence length="499" mass="55795">MLNKEIWFVTGSQDLYGEDTLRQVAEDSQQIVEGFNASGKIPVKIIYKPTVKSPMEITDICLKASSTKNCIGIITWMHTFSPAKMWIKGLSVLNKPLCHLHTQFNAEVPWETIDMDFMNLNQSAHGDREFGHMMTRMRKNRKIIVGHWQEDRIQKKLGNWARVAMGWDEFQNLNVARIGDNMREVSVTDGDKVEAQLRFGFSVNGYDSSDVVKHMNTLTQDEVDALVKVYEESYELSDKLKAGGTQRQSLIDAAKIELGLRKFLDEGGFKAFTDTFENLGELKQLPGIATQRLMADGYGFGGEGDWKTSALLRALKVMASGLVGGTSFMEDYTYHFTPEKAYVMGSHMLEICPSIADAKPSCEIHPLGIGGKEDPVRLVFNSPAGPAINVSLVDLGNRFRLVVNEVDAVEPMGKLPNLPVARVLWDANPNLEIAATAWILAGGAHHTVYSQALTTEFMEDFADMAGIELVVIDKNTTIREFKNQLNANEVYYHLFKNNL</sequence>
<comment type="catalytic activity">
    <reaction evidence="6">
        <text>beta-L-arabinopyranose = L-ribulose</text>
        <dbReference type="Rhea" id="RHEA:14821"/>
        <dbReference type="ChEBI" id="CHEBI:16880"/>
        <dbReference type="ChEBI" id="CHEBI:40886"/>
        <dbReference type="EC" id="5.3.1.4"/>
    </reaction>
</comment>
<dbReference type="SUPFAM" id="SSF53743">
    <property type="entry name" value="FucI/AraA N-terminal and middle domains"/>
    <property type="match status" value="1"/>
</dbReference>
<proteinExistence type="inferred from homology"/>
<evidence type="ECO:0000256" key="4">
    <source>
        <dbReference type="ARBA" id="ARBA00023235"/>
    </source>
</evidence>
<dbReference type="EMBL" id="JAUKUC010000001">
    <property type="protein sequence ID" value="MDO1513843.1"/>
    <property type="molecule type" value="Genomic_DNA"/>
</dbReference>
<evidence type="ECO:0000256" key="3">
    <source>
        <dbReference type="ARBA" id="ARBA00023211"/>
    </source>
</evidence>
<evidence type="ECO:0000313" key="11">
    <source>
        <dbReference type="Proteomes" id="UP001168579"/>
    </source>
</evidence>
<keyword evidence="5 6" id="KW-0119">Carbohydrate metabolism</keyword>
<dbReference type="InterPro" id="IPR003762">
    <property type="entry name" value="Lara_isomerase"/>
</dbReference>
<dbReference type="CDD" id="cd03557">
    <property type="entry name" value="L-arabinose_isomerase"/>
    <property type="match status" value="1"/>
</dbReference>
<organism evidence="10 11">
    <name type="scientific">Maribacter confluentis</name>
    <dbReference type="NCBI Taxonomy" id="1656093"/>
    <lineage>
        <taxon>Bacteria</taxon>
        <taxon>Pseudomonadati</taxon>
        <taxon>Bacteroidota</taxon>
        <taxon>Flavobacteriia</taxon>
        <taxon>Flavobacteriales</taxon>
        <taxon>Flavobacteriaceae</taxon>
        <taxon>Maribacter</taxon>
    </lineage>
</organism>
<evidence type="ECO:0000256" key="1">
    <source>
        <dbReference type="ARBA" id="ARBA00022723"/>
    </source>
</evidence>
<reference evidence="10" key="2">
    <citation type="submission" date="2023-06" db="EMBL/GenBank/DDBJ databases">
        <authorList>
            <person name="Lucena T."/>
            <person name="Sun Q."/>
        </authorList>
    </citation>
    <scope>NUCLEOTIDE SEQUENCE</scope>
    <source>
        <strain evidence="10">CECT 8869</strain>
    </source>
</reference>
<feature type="binding site" evidence="6">
    <location>
        <position position="347"/>
    </location>
    <ligand>
        <name>Mn(2+)</name>
        <dbReference type="ChEBI" id="CHEBI:29035"/>
    </ligand>
</feature>
<comment type="similarity">
    <text evidence="6">Belongs to the arabinose isomerase family.</text>
</comment>
<dbReference type="PANTHER" id="PTHR38464">
    <property type="entry name" value="L-ARABINOSE ISOMERASE"/>
    <property type="match status" value="1"/>
</dbReference>
<feature type="binding site" evidence="6">
    <location>
        <position position="330"/>
    </location>
    <ligand>
        <name>Mn(2+)</name>
        <dbReference type="ChEBI" id="CHEBI:29035"/>
    </ligand>
</feature>
<dbReference type="PIRSF" id="PIRSF001478">
    <property type="entry name" value="L-ara_isomerase"/>
    <property type="match status" value="1"/>
</dbReference>
<keyword evidence="3 6" id="KW-0464">Manganese</keyword>
<dbReference type="InterPro" id="IPR055390">
    <property type="entry name" value="AraA_central"/>
</dbReference>
<evidence type="ECO:0000256" key="5">
    <source>
        <dbReference type="ARBA" id="ARBA00023277"/>
    </source>
</evidence>
<dbReference type="InterPro" id="IPR009015">
    <property type="entry name" value="Fucose_isomerase_N/cen_sf"/>
</dbReference>
<evidence type="ECO:0000313" key="10">
    <source>
        <dbReference type="EMBL" id="MDO1513843.1"/>
    </source>
</evidence>
<protein>
    <recommendedName>
        <fullName evidence="6">L-arabinose isomerase</fullName>
        <ecNumber evidence="6">5.3.1.4</ecNumber>
    </recommendedName>
</protein>
<keyword evidence="2 6" id="KW-0054">Arabinose catabolism</keyword>